<accession>A0A392TMI5</accession>
<proteinExistence type="predicted"/>
<organism evidence="1 2">
    <name type="scientific">Trifolium medium</name>
    <dbReference type="NCBI Taxonomy" id="97028"/>
    <lineage>
        <taxon>Eukaryota</taxon>
        <taxon>Viridiplantae</taxon>
        <taxon>Streptophyta</taxon>
        <taxon>Embryophyta</taxon>
        <taxon>Tracheophyta</taxon>
        <taxon>Spermatophyta</taxon>
        <taxon>Magnoliopsida</taxon>
        <taxon>eudicotyledons</taxon>
        <taxon>Gunneridae</taxon>
        <taxon>Pentapetalae</taxon>
        <taxon>rosids</taxon>
        <taxon>fabids</taxon>
        <taxon>Fabales</taxon>
        <taxon>Fabaceae</taxon>
        <taxon>Papilionoideae</taxon>
        <taxon>50 kb inversion clade</taxon>
        <taxon>NPAAA clade</taxon>
        <taxon>Hologalegina</taxon>
        <taxon>IRL clade</taxon>
        <taxon>Trifolieae</taxon>
        <taxon>Trifolium</taxon>
    </lineage>
</organism>
<protein>
    <submittedName>
        <fullName evidence="1">Uncharacterized protein</fullName>
    </submittedName>
</protein>
<reference evidence="1 2" key="1">
    <citation type="journal article" date="2018" name="Front. Plant Sci.">
        <title>Red Clover (Trifolium pratense) and Zigzag Clover (T. medium) - A Picture of Genomic Similarities and Differences.</title>
        <authorList>
            <person name="Dluhosova J."/>
            <person name="Istvanek J."/>
            <person name="Nedelnik J."/>
            <person name="Repkova J."/>
        </authorList>
    </citation>
    <scope>NUCLEOTIDE SEQUENCE [LARGE SCALE GENOMIC DNA]</scope>
    <source>
        <strain evidence="2">cv. 10/8</strain>
        <tissue evidence="1">Leaf</tissue>
    </source>
</reference>
<keyword evidence="2" id="KW-1185">Reference proteome</keyword>
<evidence type="ECO:0000313" key="1">
    <source>
        <dbReference type="EMBL" id="MCI61350.1"/>
    </source>
</evidence>
<feature type="non-terminal residue" evidence="1">
    <location>
        <position position="45"/>
    </location>
</feature>
<dbReference type="EMBL" id="LXQA010598195">
    <property type="protein sequence ID" value="MCI61350.1"/>
    <property type="molecule type" value="Genomic_DNA"/>
</dbReference>
<comment type="caution">
    <text evidence="1">The sequence shown here is derived from an EMBL/GenBank/DDBJ whole genome shotgun (WGS) entry which is preliminary data.</text>
</comment>
<name>A0A392TMI5_9FABA</name>
<sequence length="45" mass="5434">MIEKLRKQSLCEEVSQLMLRGHKQEFHEARMKLFTNKMAINLKML</sequence>
<dbReference type="AlphaFoldDB" id="A0A392TMI5"/>
<dbReference type="Proteomes" id="UP000265520">
    <property type="component" value="Unassembled WGS sequence"/>
</dbReference>
<evidence type="ECO:0000313" key="2">
    <source>
        <dbReference type="Proteomes" id="UP000265520"/>
    </source>
</evidence>